<organism evidence="5 6">
    <name type="scientific">Megasphaera intestinihominis</name>
    <dbReference type="NCBI Taxonomy" id="3133159"/>
    <lineage>
        <taxon>Bacteria</taxon>
        <taxon>Bacillati</taxon>
        <taxon>Bacillota</taxon>
        <taxon>Negativicutes</taxon>
        <taxon>Veillonellales</taxon>
        <taxon>Veillonellaceae</taxon>
        <taxon>Megasphaera</taxon>
    </lineage>
</organism>
<evidence type="ECO:0000256" key="3">
    <source>
        <dbReference type="ARBA" id="ARBA00023002"/>
    </source>
</evidence>
<dbReference type="SUPFAM" id="SSF51430">
    <property type="entry name" value="NAD(P)-linked oxidoreductase"/>
    <property type="match status" value="1"/>
</dbReference>
<keyword evidence="6" id="KW-1185">Reference proteome</keyword>
<evidence type="ECO:0000256" key="1">
    <source>
        <dbReference type="ARBA" id="ARBA00007905"/>
    </source>
</evidence>
<protein>
    <submittedName>
        <fullName evidence="5">Aldo/keto reductase</fullName>
    </submittedName>
</protein>
<dbReference type="InterPro" id="IPR018170">
    <property type="entry name" value="Aldo/ket_reductase_CS"/>
</dbReference>
<dbReference type="PIRSF" id="PIRSF000097">
    <property type="entry name" value="AKR"/>
    <property type="match status" value="1"/>
</dbReference>
<dbReference type="InterPro" id="IPR020471">
    <property type="entry name" value="AKR"/>
</dbReference>
<comment type="caution">
    <text evidence="5">The sequence shown here is derived from an EMBL/GenBank/DDBJ whole genome shotgun (WGS) entry which is preliminary data.</text>
</comment>
<dbReference type="PANTHER" id="PTHR43827:SF3">
    <property type="entry name" value="NADP-DEPENDENT OXIDOREDUCTASE DOMAIN-CONTAINING PROTEIN"/>
    <property type="match status" value="1"/>
</dbReference>
<dbReference type="Gene3D" id="3.20.20.100">
    <property type="entry name" value="NADP-dependent oxidoreductase domain"/>
    <property type="match status" value="1"/>
</dbReference>
<reference evidence="5 6" key="1">
    <citation type="submission" date="2024-03" db="EMBL/GenBank/DDBJ databases">
        <title>Human intestinal bacterial collection.</title>
        <authorList>
            <person name="Pauvert C."/>
            <person name="Hitch T.C.A."/>
            <person name="Clavel T."/>
        </authorList>
    </citation>
    <scope>NUCLEOTIDE SEQUENCE [LARGE SCALE GENOMIC DNA]</scope>
    <source>
        <strain evidence="5 6">CLA-AA-H81</strain>
    </source>
</reference>
<dbReference type="InterPro" id="IPR036812">
    <property type="entry name" value="NAD(P)_OxRdtase_dom_sf"/>
</dbReference>
<dbReference type="Pfam" id="PF00248">
    <property type="entry name" value="Aldo_ket_red"/>
    <property type="match status" value="1"/>
</dbReference>
<comment type="similarity">
    <text evidence="1">Belongs to the aldo/keto reductase family.</text>
</comment>
<proteinExistence type="inferred from homology"/>
<dbReference type="PRINTS" id="PR00069">
    <property type="entry name" value="ALDKETRDTASE"/>
</dbReference>
<evidence type="ECO:0000313" key="6">
    <source>
        <dbReference type="Proteomes" id="UP001433088"/>
    </source>
</evidence>
<keyword evidence="3" id="KW-0560">Oxidoreductase</keyword>
<keyword evidence="2" id="KW-0521">NADP</keyword>
<dbReference type="Proteomes" id="UP001433088">
    <property type="component" value="Unassembled WGS sequence"/>
</dbReference>
<dbReference type="EMBL" id="JBBMEU010000095">
    <property type="protein sequence ID" value="MEQ2423182.1"/>
    <property type="molecule type" value="Genomic_DNA"/>
</dbReference>
<evidence type="ECO:0000259" key="4">
    <source>
        <dbReference type="Pfam" id="PF00248"/>
    </source>
</evidence>
<dbReference type="InterPro" id="IPR023210">
    <property type="entry name" value="NADP_OxRdtase_dom"/>
</dbReference>
<sequence length="284" mass="32214">MEYTTLSNDVQVPLLGLGTFMIGPEDTEKSVYAALKMGYRLIDTANAYVNEEAVGRGLRRALEEGLVKREDIFISTKLWPTLYEKAGAVDKTLERLGVDYVDLLFIHQPAGNYLAGYAAIEQAYRDGKARSLGISNFHGDKLEKLLAHADVKPHVIQLETHPYHVYDDIMARLAEYGTKLMGWYPLGHGDPELLRDPIFTALADKYHKSTAQIILRWAVQRQFITIPGTKNPDHLRSNFDIFDFALTDEEMAVVNGLNGTRQYYTATPDLEERYANMHLPFEEK</sequence>
<dbReference type="RefSeq" id="WP_036201040.1">
    <property type="nucleotide sequence ID" value="NZ_JBBMEU010000095.1"/>
</dbReference>
<dbReference type="PANTHER" id="PTHR43827">
    <property type="entry name" value="2,5-DIKETO-D-GLUCONIC ACID REDUCTASE"/>
    <property type="match status" value="1"/>
</dbReference>
<evidence type="ECO:0000256" key="2">
    <source>
        <dbReference type="ARBA" id="ARBA00022857"/>
    </source>
</evidence>
<dbReference type="PROSITE" id="PS00798">
    <property type="entry name" value="ALDOKETO_REDUCTASE_1"/>
    <property type="match status" value="1"/>
</dbReference>
<name>A0ABV1CYG1_9FIRM</name>
<feature type="domain" description="NADP-dependent oxidoreductase" evidence="4">
    <location>
        <begin position="15"/>
        <end position="256"/>
    </location>
</feature>
<accession>A0ABV1CYG1</accession>
<evidence type="ECO:0000313" key="5">
    <source>
        <dbReference type="EMBL" id="MEQ2423182.1"/>
    </source>
</evidence>
<gene>
    <name evidence="5" type="ORF">WMO23_10650</name>
</gene>
<dbReference type="PROSITE" id="PS00062">
    <property type="entry name" value="ALDOKETO_REDUCTASE_2"/>
    <property type="match status" value="1"/>
</dbReference>